<protein>
    <submittedName>
        <fullName evidence="3">General stress protein 26</fullName>
    </submittedName>
</protein>
<dbReference type="Gene3D" id="2.30.110.10">
    <property type="entry name" value="Electron Transport, Fmn-binding Protein, Chain A"/>
    <property type="match status" value="1"/>
</dbReference>
<dbReference type="SUPFAM" id="SSF50475">
    <property type="entry name" value="FMN-binding split barrel"/>
    <property type="match status" value="1"/>
</dbReference>
<feature type="region of interest" description="Disordered" evidence="1">
    <location>
        <begin position="158"/>
        <end position="190"/>
    </location>
</feature>
<feature type="compositionally biased region" description="Basic and acidic residues" evidence="1">
    <location>
        <begin position="179"/>
        <end position="190"/>
    </location>
</feature>
<sequence length="190" mass="21313">MSATKVASFAPLRADVAEILGRINYATMTTVDRRGRPRSRVLIAVWELDGDRPLGWLATFRTPVKAAHIAHNPHVGMSYWSPRQDTVSIDNVAEWTDDPEVKHRVWELYRHGSPKGVGYDPRPFWPAGPDGPDFHVLRLTPWRVQVLRGRELAAGIPPRIWQDDGSDESSAASTPVPLERGDQENSLPHD</sequence>
<proteinExistence type="predicted"/>
<comment type="caution">
    <text evidence="3">The sequence shown here is derived from an EMBL/GenBank/DDBJ whole genome shotgun (WGS) entry which is preliminary data.</text>
</comment>
<feature type="domain" description="Pyridoxamine 5'-phosphate oxidase N-terminal" evidence="2">
    <location>
        <begin position="14"/>
        <end position="146"/>
    </location>
</feature>
<gene>
    <name evidence="3" type="ORF">FB388_0651</name>
</gene>
<name>A0A543GB49_9PSEU</name>
<evidence type="ECO:0000313" key="3">
    <source>
        <dbReference type="EMBL" id="TQM43307.1"/>
    </source>
</evidence>
<evidence type="ECO:0000259" key="2">
    <source>
        <dbReference type="Pfam" id="PF01243"/>
    </source>
</evidence>
<reference evidence="3 4" key="1">
    <citation type="submission" date="2019-06" db="EMBL/GenBank/DDBJ databases">
        <title>Sequencing the genomes of 1000 actinobacteria strains.</title>
        <authorList>
            <person name="Klenk H.-P."/>
        </authorList>
    </citation>
    <scope>NUCLEOTIDE SEQUENCE [LARGE SCALE GENOMIC DNA]</scope>
    <source>
        <strain evidence="3 4">DSM 45511</strain>
    </source>
</reference>
<evidence type="ECO:0000256" key="1">
    <source>
        <dbReference type="SAM" id="MobiDB-lite"/>
    </source>
</evidence>
<dbReference type="RefSeq" id="WP_142096669.1">
    <property type="nucleotide sequence ID" value="NZ_VFPH01000001.1"/>
</dbReference>
<dbReference type="InterPro" id="IPR011576">
    <property type="entry name" value="Pyridox_Oxase_N"/>
</dbReference>
<accession>A0A543GB49</accession>
<dbReference type="InterPro" id="IPR012349">
    <property type="entry name" value="Split_barrel_FMN-bd"/>
</dbReference>
<dbReference type="Pfam" id="PF01243">
    <property type="entry name" value="PNPOx_N"/>
    <property type="match status" value="1"/>
</dbReference>
<dbReference type="OrthoDB" id="3382273at2"/>
<dbReference type="InterPro" id="IPR052917">
    <property type="entry name" value="Stress-Dev_Protein"/>
</dbReference>
<dbReference type="PANTHER" id="PTHR34818:SF1">
    <property type="entry name" value="PROTEIN BLI-3"/>
    <property type="match status" value="1"/>
</dbReference>
<dbReference type="EMBL" id="VFPH01000001">
    <property type="protein sequence ID" value="TQM43307.1"/>
    <property type="molecule type" value="Genomic_DNA"/>
</dbReference>
<keyword evidence="4" id="KW-1185">Reference proteome</keyword>
<dbReference type="AlphaFoldDB" id="A0A543GB49"/>
<organism evidence="3 4">
    <name type="scientific">Pseudonocardia cypriaca</name>
    <dbReference type="NCBI Taxonomy" id="882449"/>
    <lineage>
        <taxon>Bacteria</taxon>
        <taxon>Bacillati</taxon>
        <taxon>Actinomycetota</taxon>
        <taxon>Actinomycetes</taxon>
        <taxon>Pseudonocardiales</taxon>
        <taxon>Pseudonocardiaceae</taxon>
        <taxon>Pseudonocardia</taxon>
    </lineage>
</organism>
<evidence type="ECO:0000313" key="4">
    <source>
        <dbReference type="Proteomes" id="UP000319818"/>
    </source>
</evidence>
<dbReference type="Proteomes" id="UP000319818">
    <property type="component" value="Unassembled WGS sequence"/>
</dbReference>
<dbReference type="PANTHER" id="PTHR34818">
    <property type="entry name" value="PROTEIN BLI-3"/>
    <property type="match status" value="1"/>
</dbReference>